<dbReference type="OrthoDB" id="3784821at2759"/>
<organism evidence="3 4">
    <name type="scientific">Tulasnella calospora MUT 4182</name>
    <dbReference type="NCBI Taxonomy" id="1051891"/>
    <lineage>
        <taxon>Eukaryota</taxon>
        <taxon>Fungi</taxon>
        <taxon>Dikarya</taxon>
        <taxon>Basidiomycota</taxon>
        <taxon>Agaricomycotina</taxon>
        <taxon>Agaricomycetes</taxon>
        <taxon>Cantharellales</taxon>
        <taxon>Tulasnellaceae</taxon>
        <taxon>Tulasnella</taxon>
    </lineage>
</organism>
<evidence type="ECO:0000256" key="1">
    <source>
        <dbReference type="SAM" id="MobiDB-lite"/>
    </source>
</evidence>
<dbReference type="Proteomes" id="UP000054248">
    <property type="component" value="Unassembled WGS sequence"/>
</dbReference>
<evidence type="ECO:0000313" key="3">
    <source>
        <dbReference type="EMBL" id="KIO30107.1"/>
    </source>
</evidence>
<reference evidence="4" key="2">
    <citation type="submission" date="2015-01" db="EMBL/GenBank/DDBJ databases">
        <title>Evolutionary Origins and Diversification of the Mycorrhizal Mutualists.</title>
        <authorList>
            <consortium name="DOE Joint Genome Institute"/>
            <consortium name="Mycorrhizal Genomics Consortium"/>
            <person name="Kohler A."/>
            <person name="Kuo A."/>
            <person name="Nagy L.G."/>
            <person name="Floudas D."/>
            <person name="Copeland A."/>
            <person name="Barry K.W."/>
            <person name="Cichocki N."/>
            <person name="Veneault-Fourrey C."/>
            <person name="LaButti K."/>
            <person name="Lindquist E.A."/>
            <person name="Lipzen A."/>
            <person name="Lundell T."/>
            <person name="Morin E."/>
            <person name="Murat C."/>
            <person name="Riley R."/>
            <person name="Ohm R."/>
            <person name="Sun H."/>
            <person name="Tunlid A."/>
            <person name="Henrissat B."/>
            <person name="Grigoriev I.V."/>
            <person name="Hibbett D.S."/>
            <person name="Martin F."/>
        </authorList>
    </citation>
    <scope>NUCLEOTIDE SEQUENCE [LARGE SCALE GENOMIC DNA]</scope>
    <source>
        <strain evidence="4">MUT 4182</strain>
    </source>
</reference>
<feature type="transmembrane region" description="Helical" evidence="2">
    <location>
        <begin position="12"/>
        <end position="31"/>
    </location>
</feature>
<proteinExistence type="predicted"/>
<reference evidence="3 4" key="1">
    <citation type="submission" date="2014-04" db="EMBL/GenBank/DDBJ databases">
        <authorList>
            <consortium name="DOE Joint Genome Institute"/>
            <person name="Kuo A."/>
            <person name="Girlanda M."/>
            <person name="Perotto S."/>
            <person name="Kohler A."/>
            <person name="Nagy L.G."/>
            <person name="Floudas D."/>
            <person name="Copeland A."/>
            <person name="Barry K.W."/>
            <person name="Cichocki N."/>
            <person name="Veneault-Fourrey C."/>
            <person name="LaButti K."/>
            <person name="Lindquist E.A."/>
            <person name="Lipzen A."/>
            <person name="Lundell T."/>
            <person name="Morin E."/>
            <person name="Murat C."/>
            <person name="Sun H."/>
            <person name="Tunlid A."/>
            <person name="Henrissat B."/>
            <person name="Grigoriev I.V."/>
            <person name="Hibbett D.S."/>
            <person name="Martin F."/>
            <person name="Nordberg H.P."/>
            <person name="Cantor M.N."/>
            <person name="Hua S.X."/>
        </authorList>
    </citation>
    <scope>NUCLEOTIDE SEQUENCE [LARGE SCALE GENOMIC DNA]</scope>
    <source>
        <strain evidence="3 4">MUT 4182</strain>
    </source>
</reference>
<feature type="compositionally biased region" description="Basic and acidic residues" evidence="1">
    <location>
        <begin position="42"/>
        <end position="54"/>
    </location>
</feature>
<name>A0A0C3M8R0_9AGAM</name>
<evidence type="ECO:0000256" key="2">
    <source>
        <dbReference type="SAM" id="Phobius"/>
    </source>
</evidence>
<feature type="region of interest" description="Disordered" evidence="1">
    <location>
        <begin position="42"/>
        <end position="65"/>
    </location>
</feature>
<protein>
    <submittedName>
        <fullName evidence="3">Uncharacterized protein</fullName>
    </submittedName>
</protein>
<dbReference type="AlphaFoldDB" id="A0A0C3M8R0"/>
<keyword evidence="2" id="KW-1133">Transmembrane helix</keyword>
<keyword evidence="2" id="KW-0472">Membrane</keyword>
<sequence length="65" mass="7288">MAPKPLPRDLRQLQTIILAAPVAVVSSYILYKRLFLGEEQRKLEPPDASGKKLADTFVTRPEGRP</sequence>
<evidence type="ECO:0000313" key="4">
    <source>
        <dbReference type="Proteomes" id="UP000054248"/>
    </source>
</evidence>
<accession>A0A0C3M8R0</accession>
<dbReference type="HOGENOM" id="CLU_2851383_0_0_1"/>
<keyword evidence="4" id="KW-1185">Reference proteome</keyword>
<gene>
    <name evidence="3" type="ORF">M407DRAFT_20778</name>
</gene>
<keyword evidence="2" id="KW-0812">Transmembrane</keyword>
<dbReference type="EMBL" id="KN822975">
    <property type="protein sequence ID" value="KIO30107.1"/>
    <property type="molecule type" value="Genomic_DNA"/>
</dbReference>